<keyword evidence="6" id="KW-0472">Membrane</keyword>
<dbReference type="AlphaFoldDB" id="A0A7I8W3B4"/>
<protein>
    <recommendedName>
        <fullName evidence="7">Beta-chimaerin</fullName>
    </recommendedName>
    <alternativeName>
        <fullName evidence="8">Beta-chimerin</fullName>
    </alternativeName>
    <alternativeName>
        <fullName evidence="9">Rho GTPase-activating protein 3</fullName>
    </alternativeName>
</protein>
<evidence type="ECO:0000256" key="6">
    <source>
        <dbReference type="ARBA" id="ARBA00023136"/>
    </source>
</evidence>
<dbReference type="InterPro" id="IPR051854">
    <property type="entry name" value="Rho-type_GAP"/>
</dbReference>
<feature type="domain" description="Phorbol-ester/DAG-type" evidence="11">
    <location>
        <begin position="177"/>
        <end position="227"/>
    </location>
</feature>
<keyword evidence="14" id="KW-1185">Reference proteome</keyword>
<dbReference type="SMART" id="SM00324">
    <property type="entry name" value="RhoGAP"/>
    <property type="match status" value="1"/>
</dbReference>
<dbReference type="CDD" id="cd20806">
    <property type="entry name" value="C1_CHN"/>
    <property type="match status" value="1"/>
</dbReference>
<evidence type="ECO:0000256" key="8">
    <source>
        <dbReference type="ARBA" id="ARBA00076015"/>
    </source>
</evidence>
<dbReference type="InterPro" id="IPR002219">
    <property type="entry name" value="PKC_DAG/PE"/>
</dbReference>
<dbReference type="GO" id="GO:0005096">
    <property type="term" value="F:GTPase activator activity"/>
    <property type="evidence" value="ECO:0007669"/>
    <property type="project" value="UniProtKB-KW"/>
</dbReference>
<evidence type="ECO:0000256" key="3">
    <source>
        <dbReference type="ARBA" id="ARBA00022723"/>
    </source>
</evidence>
<evidence type="ECO:0000313" key="14">
    <source>
        <dbReference type="Proteomes" id="UP000549394"/>
    </source>
</evidence>
<dbReference type="PANTHER" id="PTHR46075:SF2">
    <property type="entry name" value="RHO GTPASE ACTIVATING PROTEIN AT 5A, ISOFORM A"/>
    <property type="match status" value="1"/>
</dbReference>
<comment type="subcellular location">
    <subcellularLocation>
        <location evidence="1">Membrane</location>
        <topology evidence="1">Peripheral membrane protein</topology>
    </subcellularLocation>
</comment>
<proteinExistence type="predicted"/>
<comment type="caution">
    <text evidence="13">The sequence shown here is derived from an EMBL/GenBank/DDBJ whole genome shotgun (WGS) entry which is preliminary data.</text>
</comment>
<dbReference type="Gene3D" id="1.10.555.10">
    <property type="entry name" value="Rho GTPase activation protein"/>
    <property type="match status" value="1"/>
</dbReference>
<feature type="domain" description="Rho-GAP" evidence="12">
    <location>
        <begin position="240"/>
        <end position="431"/>
    </location>
</feature>
<dbReference type="FunFam" id="3.30.60.20:FF:000025">
    <property type="entry name" value="Chimaerin"/>
    <property type="match status" value="1"/>
</dbReference>
<evidence type="ECO:0000256" key="4">
    <source>
        <dbReference type="ARBA" id="ARBA00022771"/>
    </source>
</evidence>
<dbReference type="SUPFAM" id="SSF48350">
    <property type="entry name" value="GTPase activation domain, GAP"/>
    <property type="match status" value="1"/>
</dbReference>
<dbReference type="SMART" id="SM00109">
    <property type="entry name" value="C1"/>
    <property type="match status" value="1"/>
</dbReference>
<dbReference type="PROSITE" id="PS00479">
    <property type="entry name" value="ZF_DAG_PE_1"/>
    <property type="match status" value="1"/>
</dbReference>
<keyword evidence="4" id="KW-0863">Zinc-finger</keyword>
<accession>A0A7I8W3B4</accession>
<evidence type="ECO:0000256" key="9">
    <source>
        <dbReference type="ARBA" id="ARBA00077047"/>
    </source>
</evidence>
<evidence type="ECO:0000259" key="12">
    <source>
        <dbReference type="PROSITE" id="PS50238"/>
    </source>
</evidence>
<evidence type="ECO:0000256" key="1">
    <source>
        <dbReference type="ARBA" id="ARBA00004170"/>
    </source>
</evidence>
<dbReference type="Proteomes" id="UP000549394">
    <property type="component" value="Unassembled WGS sequence"/>
</dbReference>
<dbReference type="InterPro" id="IPR000198">
    <property type="entry name" value="RhoGAP_dom"/>
</dbReference>
<dbReference type="PRINTS" id="PR00008">
    <property type="entry name" value="DAGPEDOMAIN"/>
</dbReference>
<keyword evidence="2" id="KW-0343">GTPase activation</keyword>
<sequence>MIKFNNEVRNYQIYYEGQHQIGDKYFSTLTDLVADGLITFYIELKAADYILALSSRNYSDSPYCRYTLEQRKKAAQKKADSNKLKSPQKMKIPAKVVTENAMLNRLMVEKQRNIVDRAGGAKVVVDLKDHLPNIHKELENSSSSRSSISRRSNNSVTLSSSTISPEVTNTPGEFEKPHKFKTHSFMGPHWCDFCANYLWGLVNQGVKCQDCGFAAHKHCSEKLPSDCAPEMKYVKRVFGVDLTTLAKATNNLIPFVVEKCVKEIERRGVHFEGLYRIGGHLDGIDFIRMGFDREGENIELNQEDDENVITSVLKLYLRSLPIPVITYEIYQSSMEIIKRDFNQESLKLENLKKSIEQLPPAHYHTLKYLMKHLHRVVKMQDTNKMTSDNLATIFAPTLFQSIDADLATRLQIFQYERELIEVLISHQMIIFGNE</sequence>
<dbReference type="Gene3D" id="3.30.505.10">
    <property type="entry name" value="SH2 domain"/>
    <property type="match status" value="1"/>
</dbReference>
<evidence type="ECO:0000256" key="7">
    <source>
        <dbReference type="ARBA" id="ARBA00073081"/>
    </source>
</evidence>
<dbReference type="InterPro" id="IPR008936">
    <property type="entry name" value="Rho_GTPase_activation_prot"/>
</dbReference>
<feature type="region of interest" description="Disordered" evidence="10">
    <location>
        <begin position="138"/>
        <end position="172"/>
    </location>
</feature>
<dbReference type="SUPFAM" id="SSF55550">
    <property type="entry name" value="SH2 domain"/>
    <property type="match status" value="1"/>
</dbReference>
<dbReference type="EMBL" id="CAJFCJ010000018">
    <property type="protein sequence ID" value="CAD5122684.1"/>
    <property type="molecule type" value="Genomic_DNA"/>
</dbReference>
<dbReference type="InterPro" id="IPR046349">
    <property type="entry name" value="C1-like_sf"/>
</dbReference>
<dbReference type="GO" id="GO:0007165">
    <property type="term" value="P:signal transduction"/>
    <property type="evidence" value="ECO:0007669"/>
    <property type="project" value="InterPro"/>
</dbReference>
<dbReference type="PROSITE" id="PS50081">
    <property type="entry name" value="ZF_DAG_PE_2"/>
    <property type="match status" value="1"/>
</dbReference>
<dbReference type="GO" id="GO:0016020">
    <property type="term" value="C:membrane"/>
    <property type="evidence" value="ECO:0007669"/>
    <property type="project" value="UniProtKB-SubCell"/>
</dbReference>
<gene>
    <name evidence="13" type="ORF">DGYR_LOCUS10461</name>
</gene>
<reference evidence="13 14" key="1">
    <citation type="submission" date="2020-08" db="EMBL/GenBank/DDBJ databases">
        <authorList>
            <person name="Hejnol A."/>
        </authorList>
    </citation>
    <scope>NUCLEOTIDE SEQUENCE [LARGE SCALE GENOMIC DNA]</scope>
</reference>
<organism evidence="13 14">
    <name type="scientific">Dimorphilus gyrociliatus</name>
    <dbReference type="NCBI Taxonomy" id="2664684"/>
    <lineage>
        <taxon>Eukaryota</taxon>
        <taxon>Metazoa</taxon>
        <taxon>Spiralia</taxon>
        <taxon>Lophotrochozoa</taxon>
        <taxon>Annelida</taxon>
        <taxon>Polychaeta</taxon>
        <taxon>Polychaeta incertae sedis</taxon>
        <taxon>Dinophilidae</taxon>
        <taxon>Dimorphilus</taxon>
    </lineage>
</organism>
<feature type="compositionally biased region" description="Polar residues" evidence="10">
    <location>
        <begin position="156"/>
        <end position="171"/>
    </location>
</feature>
<dbReference type="PROSITE" id="PS50238">
    <property type="entry name" value="RHOGAP"/>
    <property type="match status" value="1"/>
</dbReference>
<evidence type="ECO:0000256" key="2">
    <source>
        <dbReference type="ARBA" id="ARBA00022468"/>
    </source>
</evidence>
<dbReference type="Pfam" id="PF00620">
    <property type="entry name" value="RhoGAP"/>
    <property type="match status" value="1"/>
</dbReference>
<dbReference type="PANTHER" id="PTHR46075">
    <property type="entry name" value="CHIMERIN FAMILY MEMBER"/>
    <property type="match status" value="1"/>
</dbReference>
<keyword evidence="3" id="KW-0479">Metal-binding</keyword>
<name>A0A7I8W3B4_9ANNE</name>
<dbReference type="Pfam" id="PF00130">
    <property type="entry name" value="C1_1"/>
    <property type="match status" value="1"/>
</dbReference>
<dbReference type="InterPro" id="IPR036860">
    <property type="entry name" value="SH2_dom_sf"/>
</dbReference>
<dbReference type="OrthoDB" id="3196451at2759"/>
<dbReference type="FunFam" id="1.10.555.10:FF:000005">
    <property type="entry name" value="Chimaerin"/>
    <property type="match status" value="1"/>
</dbReference>
<dbReference type="Gene3D" id="3.30.60.20">
    <property type="match status" value="1"/>
</dbReference>
<keyword evidence="5" id="KW-0862">Zinc</keyword>
<dbReference type="SUPFAM" id="SSF57889">
    <property type="entry name" value="Cysteine-rich domain"/>
    <property type="match status" value="1"/>
</dbReference>
<evidence type="ECO:0000256" key="5">
    <source>
        <dbReference type="ARBA" id="ARBA00022833"/>
    </source>
</evidence>
<evidence type="ECO:0000259" key="11">
    <source>
        <dbReference type="PROSITE" id="PS50081"/>
    </source>
</evidence>
<evidence type="ECO:0000313" key="13">
    <source>
        <dbReference type="EMBL" id="CAD5122684.1"/>
    </source>
</evidence>
<dbReference type="GO" id="GO:0008270">
    <property type="term" value="F:zinc ion binding"/>
    <property type="evidence" value="ECO:0007669"/>
    <property type="project" value="UniProtKB-KW"/>
</dbReference>
<feature type="compositionally biased region" description="Low complexity" evidence="10">
    <location>
        <begin position="140"/>
        <end position="155"/>
    </location>
</feature>
<dbReference type="InterPro" id="IPR020454">
    <property type="entry name" value="DAG/PE-bd"/>
</dbReference>
<evidence type="ECO:0000256" key="10">
    <source>
        <dbReference type="SAM" id="MobiDB-lite"/>
    </source>
</evidence>